<proteinExistence type="predicted"/>
<dbReference type="EMBL" id="MH825707">
    <property type="protein sequence ID" value="AYD86881.1"/>
    <property type="molecule type" value="Genomic_DNA"/>
</dbReference>
<dbReference type="Proteomes" id="UP000273331">
    <property type="component" value="Segment"/>
</dbReference>
<reference evidence="1 2" key="1">
    <citation type="submission" date="2018-08" db="EMBL/GenBank/DDBJ databases">
        <authorList>
            <person name="Arabshahi J."/>
            <person name="Bell S."/>
            <person name="Carrithers M."/>
            <person name="Chan J."/>
            <person name="Gao Z."/>
            <person name="Haskins E."/>
            <person name="Hong Y."/>
            <person name="Kerstiens E."/>
            <person name="Lang E."/>
            <person name="Larson A."/>
            <person name="Novak L."/>
            <person name="Otero A."/>
            <person name="Park A."/>
            <person name="Ravichandran V."/>
            <person name="Shank E."/>
            <person name="Smith G."/>
            <person name="Yu Z."/>
            <person name="Zhang Z."/>
            <person name="Zakaria P."/>
            <person name="Li Y."/>
            <person name="Clase K.L."/>
            <person name="Garlena R.A."/>
            <person name="Russell D.A."/>
            <person name="Pope W.H."/>
            <person name="Jacobs-Sera D."/>
            <person name="Hatfull G.F."/>
        </authorList>
    </citation>
    <scope>NUCLEOTIDE SEQUENCE [LARGE SCALE GENOMIC DNA]</scope>
</reference>
<organism evidence="1 2">
    <name type="scientific">Mycobacterium phage MilleniumForce</name>
    <dbReference type="NCBI Taxonomy" id="2315711"/>
    <lineage>
        <taxon>Viruses</taxon>
        <taxon>Duplodnaviria</taxon>
        <taxon>Heunggongvirae</taxon>
        <taxon>Uroviricota</taxon>
        <taxon>Caudoviricetes</taxon>
        <taxon>Gracegardnervirinae</taxon>
        <taxon>Cheoctovirus</taxon>
        <taxon>Cheoctovirus milleniumforce</taxon>
    </lineage>
</organism>
<evidence type="ECO:0000313" key="1">
    <source>
        <dbReference type="EMBL" id="AYD86881.1"/>
    </source>
</evidence>
<accession>A0A386KR98</accession>
<name>A0A386KR98_9CAUD</name>
<dbReference type="GeneID" id="60331267"/>
<dbReference type="RefSeq" id="YP_009959722.1">
    <property type="nucleotide sequence ID" value="NC_051683.1"/>
</dbReference>
<gene>
    <name evidence="1" type="primary">56</name>
    <name evidence="1" type="ORF">SEA_MILLENIUMFORCE_56</name>
</gene>
<evidence type="ECO:0000313" key="2">
    <source>
        <dbReference type="Proteomes" id="UP000273331"/>
    </source>
</evidence>
<sequence length="54" mass="6046">MAGALSTTPSDLLGVDQDLAVAAKRVRLQIEREKLQALADSVHRMERELEELDR</sequence>
<keyword evidence="2" id="KW-1185">Reference proteome</keyword>
<dbReference type="KEGG" id="vg:60331267"/>
<protein>
    <submittedName>
        <fullName evidence="1">Uncharacterized protein</fullName>
    </submittedName>
</protein>